<evidence type="ECO:0000313" key="2">
    <source>
        <dbReference type="Proteomes" id="UP000255014"/>
    </source>
</evidence>
<reference evidence="1 2" key="1">
    <citation type="submission" date="2018-06" db="EMBL/GenBank/DDBJ databases">
        <authorList>
            <consortium name="Pathogen Informatics"/>
            <person name="Doyle S."/>
        </authorList>
    </citation>
    <scope>NUCLEOTIDE SEQUENCE [LARGE SCALE GENOMIC DNA]</scope>
    <source>
        <strain evidence="1 2">NCTC10911</strain>
    </source>
</reference>
<proteinExistence type="predicted"/>
<name>A0A0F7YKL2_BORPT</name>
<dbReference type="EMBL" id="UFTT01000002">
    <property type="protein sequence ID" value="SUV65553.1"/>
    <property type="molecule type" value="Genomic_DNA"/>
</dbReference>
<accession>A0A0F7YKL2</accession>
<gene>
    <name evidence="1" type="ORF">NCTC10911_02588</name>
</gene>
<evidence type="ECO:0000313" key="1">
    <source>
        <dbReference type="EMBL" id="SUV65553.1"/>
    </source>
</evidence>
<organism evidence="1 2">
    <name type="scientific">Bordetella pertussis</name>
    <dbReference type="NCBI Taxonomy" id="520"/>
    <lineage>
        <taxon>Bacteria</taxon>
        <taxon>Pseudomonadati</taxon>
        <taxon>Pseudomonadota</taxon>
        <taxon>Betaproteobacteria</taxon>
        <taxon>Burkholderiales</taxon>
        <taxon>Alcaligenaceae</taxon>
        <taxon>Bordetella</taxon>
    </lineage>
</organism>
<sequence>MKKPQNLAGAGRREVPAEWRDAIHSHLDAGETVLAWLETDLDARLRFETGMVLATDRRILACAPGRREWSS</sequence>
<protein>
    <submittedName>
        <fullName evidence="1">Uncharacterized protein</fullName>
    </submittedName>
</protein>
<dbReference type="AlphaFoldDB" id="A0A0F7YKL2"/>
<dbReference type="Proteomes" id="UP000255014">
    <property type="component" value="Unassembled WGS sequence"/>
</dbReference>